<evidence type="ECO:0000313" key="1">
    <source>
        <dbReference type="EMBL" id="DAE92023.1"/>
    </source>
</evidence>
<proteinExistence type="predicted"/>
<name>A0A8S5RRA6_9CAUD</name>
<organism evidence="1">
    <name type="scientific">Siphoviridae sp. ctKy93</name>
    <dbReference type="NCBI Taxonomy" id="2827569"/>
    <lineage>
        <taxon>Viruses</taxon>
        <taxon>Duplodnaviria</taxon>
        <taxon>Heunggongvirae</taxon>
        <taxon>Uroviricota</taxon>
        <taxon>Caudoviricetes</taxon>
    </lineage>
</organism>
<accession>A0A8S5RRA6</accession>
<protein>
    <submittedName>
        <fullName evidence="1">Tail fiber like protein</fullName>
    </submittedName>
</protein>
<sequence length="211" mass="21973">MSGNAIMGVKSISNTDSGMAIESEVSLNNHKITDLLDPVADQDAATKKYVDERSVLGADGKIDSELDMNEHAIVNVHKISTNGPAPLYIGPTIESVETNSPRLTASSDGSAAFVKASTQNEYVPVSVGEPTQTYHAATKSYVDGKTGAIQASAILKSGGTMVGKLKLTGTPTEDSEAVTKGYVDAILPTFTEADNGKVLSVVNGALAWVTK</sequence>
<dbReference type="EMBL" id="BK057793">
    <property type="protein sequence ID" value="DAE92023.1"/>
    <property type="molecule type" value="Genomic_DNA"/>
</dbReference>
<reference evidence="1" key="1">
    <citation type="journal article" date="2021" name="Proc. Natl. Acad. Sci. U.S.A.">
        <title>A Catalog of Tens of Thousands of Viruses from Human Metagenomes Reveals Hidden Associations with Chronic Diseases.</title>
        <authorList>
            <person name="Tisza M.J."/>
            <person name="Buck C.B."/>
        </authorList>
    </citation>
    <scope>NUCLEOTIDE SEQUENCE</scope>
    <source>
        <strain evidence="1">CtKy93</strain>
    </source>
</reference>